<evidence type="ECO:0000313" key="2">
    <source>
        <dbReference type="EMBL" id="KAJ4969475.1"/>
    </source>
</evidence>
<sequence>MKASEKALVVQKFHAKGVSSPALTSQTGADLTSGSKTATDSAPTSKTVRDSDSGTLSPRVAQELLEGIHLSKDVKFFESKEANELMDMIDLDFLNHKLCLIKKARDDAVKARRAHSTEISSLWRSCRRLRTKPSMIRRRRRVLSSRTLTGDRAVGPKEGQRGI</sequence>
<feature type="compositionally biased region" description="Polar residues" evidence="1">
    <location>
        <begin position="21"/>
        <end position="46"/>
    </location>
</feature>
<organism evidence="2 3">
    <name type="scientific">Protea cynaroides</name>
    <dbReference type="NCBI Taxonomy" id="273540"/>
    <lineage>
        <taxon>Eukaryota</taxon>
        <taxon>Viridiplantae</taxon>
        <taxon>Streptophyta</taxon>
        <taxon>Embryophyta</taxon>
        <taxon>Tracheophyta</taxon>
        <taxon>Spermatophyta</taxon>
        <taxon>Magnoliopsida</taxon>
        <taxon>Proteales</taxon>
        <taxon>Proteaceae</taxon>
        <taxon>Protea</taxon>
    </lineage>
</organism>
<protein>
    <submittedName>
        <fullName evidence="2">Uncharacterized protein</fullName>
    </submittedName>
</protein>
<feature type="region of interest" description="Disordered" evidence="1">
    <location>
        <begin position="18"/>
        <end position="55"/>
    </location>
</feature>
<evidence type="ECO:0000256" key="1">
    <source>
        <dbReference type="SAM" id="MobiDB-lite"/>
    </source>
</evidence>
<comment type="caution">
    <text evidence="2">The sequence shown here is derived from an EMBL/GenBank/DDBJ whole genome shotgun (WGS) entry which is preliminary data.</text>
</comment>
<dbReference type="Proteomes" id="UP001141806">
    <property type="component" value="Unassembled WGS sequence"/>
</dbReference>
<dbReference type="AlphaFoldDB" id="A0A9Q0QRM2"/>
<accession>A0A9Q0QRM2</accession>
<reference evidence="2" key="1">
    <citation type="journal article" date="2023" name="Plant J.">
        <title>The genome of the king protea, Protea cynaroides.</title>
        <authorList>
            <person name="Chang J."/>
            <person name="Duong T.A."/>
            <person name="Schoeman C."/>
            <person name="Ma X."/>
            <person name="Roodt D."/>
            <person name="Barker N."/>
            <person name="Li Z."/>
            <person name="Van de Peer Y."/>
            <person name="Mizrachi E."/>
        </authorList>
    </citation>
    <scope>NUCLEOTIDE SEQUENCE</scope>
    <source>
        <tissue evidence="2">Young leaves</tissue>
    </source>
</reference>
<gene>
    <name evidence="2" type="ORF">NE237_016176</name>
</gene>
<dbReference type="EMBL" id="JAMYWD010000006">
    <property type="protein sequence ID" value="KAJ4969475.1"/>
    <property type="molecule type" value="Genomic_DNA"/>
</dbReference>
<keyword evidence="3" id="KW-1185">Reference proteome</keyword>
<proteinExistence type="predicted"/>
<evidence type="ECO:0000313" key="3">
    <source>
        <dbReference type="Proteomes" id="UP001141806"/>
    </source>
</evidence>
<name>A0A9Q0QRM2_9MAGN</name>